<sequence>MNRSSIIEVTKLIIFQTEFLKQLAQNPIQGEQAAEMFQSDRSDHEMSVTLENGIEVDIVFGDITKETVDAVVNSTNFKDLNTGVCKAILALAGPEVEAELRSASVEKGEVFVTQPGRFPCLGLLHVCGRGDAAVIKQLMSSIVQYCEAYEWETVALPAVCAGGGGLPAAAVAAAMLSGLNEVTSIPLFSLVQVRLVLDKIDVFSAFKERATRMVSNAPIRASPPPLSPAPPPPLSPAPPPPLSPAPPPPLSPAPPPPLSPASPPPLSPAPPPPLSPAPALPPVAFMDAAAPSPSSPIEKSVFKITGMSKDSIAEAKTKMKDLYQTQYSSKTFKKDQLNVLMPRDLSTLKKEMESSGLQVQYSEGDWVVTGQTVKVNQLMDLVQSFMYATLTREKRSREEEEIYRKVTWCFQRLNGKWEKLPKEANYQLEKRITETGKYLDEQGIEWVVNLQKMEATDKLSTENVALKRLKHLPDFNFPLYWDNMAPDEILKVVPLLPSSEEYEEVKLDFEATCSKAILKIERVQNIHLRRSYEAQLKHIMDKNKQTEGANEKLLYHGTTQENATSIMNTGFNRRFSGQNATSFGKGTYFALNANYSAHPTYSKPDDNGTQLMFSSRVLTGLYTLGNKDMIVPPPRNVKNPHERFDSAVDNLDRPNMFVVFHDNQAYPDYLLTFK</sequence>
<dbReference type="Gene3D" id="3.40.220.10">
    <property type="entry name" value="Leucine Aminopeptidase, subunit E, domain 1"/>
    <property type="match status" value="1"/>
</dbReference>
<feature type="region of interest" description="Disordered" evidence="8">
    <location>
        <begin position="217"/>
        <end position="275"/>
    </location>
</feature>
<dbReference type="GO" id="GO:0010629">
    <property type="term" value="P:negative regulation of gene expression"/>
    <property type="evidence" value="ECO:0007669"/>
    <property type="project" value="TreeGrafter"/>
</dbReference>
<evidence type="ECO:0000259" key="10">
    <source>
        <dbReference type="PROSITE" id="PS51059"/>
    </source>
</evidence>
<evidence type="ECO:0000313" key="13">
    <source>
        <dbReference type="Proteomes" id="UP001497482"/>
    </source>
</evidence>
<keyword evidence="4 7" id="KW-0520">NAD</keyword>
<evidence type="ECO:0000256" key="8">
    <source>
        <dbReference type="SAM" id="MobiDB-lite"/>
    </source>
</evidence>
<keyword evidence="3 7" id="KW-0808">Transferase</keyword>
<dbReference type="InterPro" id="IPR004170">
    <property type="entry name" value="WWE_dom"/>
</dbReference>
<dbReference type="EMBL" id="OZ035841">
    <property type="protein sequence ID" value="CAL1591319.1"/>
    <property type="molecule type" value="Genomic_DNA"/>
</dbReference>
<dbReference type="Proteomes" id="UP001497482">
    <property type="component" value="Chromosome 19"/>
</dbReference>
<reference evidence="12 13" key="1">
    <citation type="submission" date="2024-04" db="EMBL/GenBank/DDBJ databases">
        <authorList>
            <person name="Waldvogel A.-M."/>
            <person name="Schoenle A."/>
        </authorList>
    </citation>
    <scope>NUCLEOTIDE SEQUENCE [LARGE SCALE GENOMIC DNA]</scope>
</reference>
<dbReference type="PROSITE" id="PS50918">
    <property type="entry name" value="WWE"/>
    <property type="match status" value="1"/>
</dbReference>
<dbReference type="PANTHER" id="PTHR14453">
    <property type="entry name" value="PARP/ZINC FINGER CCCH TYPE DOMAIN CONTAINING PROTEIN"/>
    <property type="match status" value="1"/>
</dbReference>
<evidence type="ECO:0000256" key="1">
    <source>
        <dbReference type="ARBA" id="ARBA00004123"/>
    </source>
</evidence>
<evidence type="ECO:0000256" key="3">
    <source>
        <dbReference type="ARBA" id="ARBA00022679"/>
    </source>
</evidence>
<dbReference type="Gene3D" id="3.30.720.50">
    <property type="match status" value="1"/>
</dbReference>
<dbReference type="GO" id="GO:0005737">
    <property type="term" value="C:cytoplasm"/>
    <property type="evidence" value="ECO:0007669"/>
    <property type="project" value="TreeGrafter"/>
</dbReference>
<dbReference type="GO" id="GO:0003714">
    <property type="term" value="F:transcription corepressor activity"/>
    <property type="evidence" value="ECO:0007669"/>
    <property type="project" value="TreeGrafter"/>
</dbReference>
<keyword evidence="2 7" id="KW-0328">Glycosyltransferase</keyword>
<gene>
    <name evidence="12" type="ORF">KC01_LOCUS20697</name>
</gene>
<evidence type="ECO:0000256" key="5">
    <source>
        <dbReference type="ARBA" id="ARBA00023242"/>
    </source>
</evidence>
<dbReference type="Gene3D" id="3.90.228.10">
    <property type="match status" value="1"/>
</dbReference>
<dbReference type="AlphaFoldDB" id="A0AAV2KT11"/>
<dbReference type="SUPFAM" id="SSF52949">
    <property type="entry name" value="Macro domain-like"/>
    <property type="match status" value="1"/>
</dbReference>
<dbReference type="SMART" id="SM00506">
    <property type="entry name" value="A1pp"/>
    <property type="match status" value="1"/>
</dbReference>
<dbReference type="PANTHER" id="PTHR14453:SF107">
    <property type="entry name" value="POLY [ADP-RIBOSE] POLYMERASE"/>
    <property type="match status" value="1"/>
</dbReference>
<keyword evidence="13" id="KW-1185">Reference proteome</keyword>
<organism evidence="12 13">
    <name type="scientific">Knipowitschia caucasica</name>
    <name type="common">Caucasian dwarf goby</name>
    <name type="synonym">Pomatoschistus caucasicus</name>
    <dbReference type="NCBI Taxonomy" id="637954"/>
    <lineage>
        <taxon>Eukaryota</taxon>
        <taxon>Metazoa</taxon>
        <taxon>Chordata</taxon>
        <taxon>Craniata</taxon>
        <taxon>Vertebrata</taxon>
        <taxon>Euteleostomi</taxon>
        <taxon>Actinopterygii</taxon>
        <taxon>Neopterygii</taxon>
        <taxon>Teleostei</taxon>
        <taxon>Neoteleostei</taxon>
        <taxon>Acanthomorphata</taxon>
        <taxon>Gobiaria</taxon>
        <taxon>Gobiiformes</taxon>
        <taxon>Gobioidei</taxon>
        <taxon>Gobiidae</taxon>
        <taxon>Gobiinae</taxon>
        <taxon>Knipowitschia</taxon>
    </lineage>
</organism>
<evidence type="ECO:0000313" key="12">
    <source>
        <dbReference type="EMBL" id="CAL1591319.1"/>
    </source>
</evidence>
<dbReference type="PROSITE" id="PS51154">
    <property type="entry name" value="MACRO"/>
    <property type="match status" value="1"/>
</dbReference>
<dbReference type="InterPro" id="IPR012317">
    <property type="entry name" value="Poly(ADP-ribose)pol_cat_dom"/>
</dbReference>
<dbReference type="EC" id="2.4.2.-" evidence="7"/>
<dbReference type="GO" id="GO:0003950">
    <property type="term" value="F:NAD+ poly-ADP-ribosyltransferase activity"/>
    <property type="evidence" value="ECO:0007669"/>
    <property type="project" value="UniProtKB-UniRule"/>
</dbReference>
<dbReference type="CDD" id="cd01439">
    <property type="entry name" value="TCCD_inducible_PARP_like"/>
    <property type="match status" value="1"/>
</dbReference>
<proteinExistence type="inferred from homology"/>
<dbReference type="InterPro" id="IPR043472">
    <property type="entry name" value="Macro_dom-like"/>
</dbReference>
<evidence type="ECO:0000259" key="9">
    <source>
        <dbReference type="PROSITE" id="PS50918"/>
    </source>
</evidence>
<feature type="domain" description="Macro" evidence="11">
    <location>
        <begin position="43"/>
        <end position="214"/>
    </location>
</feature>
<evidence type="ECO:0000256" key="4">
    <source>
        <dbReference type="ARBA" id="ARBA00023027"/>
    </source>
</evidence>
<feature type="domain" description="WWE" evidence="9">
    <location>
        <begin position="394"/>
        <end position="468"/>
    </location>
</feature>
<dbReference type="SUPFAM" id="SSF56399">
    <property type="entry name" value="ADP-ribosylation"/>
    <property type="match status" value="1"/>
</dbReference>
<evidence type="ECO:0000259" key="11">
    <source>
        <dbReference type="PROSITE" id="PS51154"/>
    </source>
</evidence>
<keyword evidence="5" id="KW-0539">Nucleus</keyword>
<dbReference type="GO" id="GO:1990404">
    <property type="term" value="F:NAD+-protein mono-ADP-ribosyltransferase activity"/>
    <property type="evidence" value="ECO:0007669"/>
    <property type="project" value="TreeGrafter"/>
</dbReference>
<dbReference type="GO" id="GO:0070212">
    <property type="term" value="P:protein poly-ADP-ribosylation"/>
    <property type="evidence" value="ECO:0007669"/>
    <property type="project" value="TreeGrafter"/>
</dbReference>
<evidence type="ECO:0000256" key="7">
    <source>
        <dbReference type="RuleBase" id="RU362114"/>
    </source>
</evidence>
<comment type="subcellular location">
    <subcellularLocation>
        <location evidence="1">Nucleus</location>
    </subcellularLocation>
</comment>
<protein>
    <recommendedName>
        <fullName evidence="7">Poly [ADP-ribose] polymerase</fullName>
        <shortName evidence="7">PARP</shortName>
        <ecNumber evidence="7">2.4.2.-</ecNumber>
    </recommendedName>
</protein>
<name>A0AAV2KT11_KNICA</name>
<dbReference type="PROSITE" id="PS51059">
    <property type="entry name" value="PARP_CATALYTIC"/>
    <property type="match status" value="1"/>
</dbReference>
<dbReference type="InterPro" id="IPR052056">
    <property type="entry name" value="Mono-ARTD/PARP"/>
</dbReference>
<dbReference type="InterPro" id="IPR037197">
    <property type="entry name" value="WWE_dom_sf"/>
</dbReference>
<dbReference type="Pfam" id="PF00644">
    <property type="entry name" value="PARP"/>
    <property type="match status" value="1"/>
</dbReference>
<dbReference type="GO" id="GO:0005634">
    <property type="term" value="C:nucleus"/>
    <property type="evidence" value="ECO:0007669"/>
    <property type="project" value="UniProtKB-SubCell"/>
</dbReference>
<dbReference type="InterPro" id="IPR002589">
    <property type="entry name" value="Macro_dom"/>
</dbReference>
<dbReference type="FunFam" id="3.90.228.10:FF:000008">
    <property type="entry name" value="Poly [ADP-ribose] polymerase"/>
    <property type="match status" value="1"/>
</dbReference>
<accession>A0AAV2KT11</accession>
<dbReference type="Pfam" id="PF01661">
    <property type="entry name" value="Macro"/>
    <property type="match status" value="1"/>
</dbReference>
<comment type="similarity">
    <text evidence="6">Belongs to the ARTD/PARP family.</text>
</comment>
<evidence type="ECO:0000256" key="6">
    <source>
        <dbReference type="ARBA" id="ARBA00024347"/>
    </source>
</evidence>
<feature type="domain" description="PARP catalytic" evidence="10">
    <location>
        <begin position="477"/>
        <end position="674"/>
    </location>
</feature>
<feature type="compositionally biased region" description="Pro residues" evidence="8">
    <location>
        <begin position="221"/>
        <end position="275"/>
    </location>
</feature>
<evidence type="ECO:0000256" key="2">
    <source>
        <dbReference type="ARBA" id="ARBA00022676"/>
    </source>
</evidence>
<dbReference type="PRINTS" id="PR01217">
    <property type="entry name" value="PRICHEXTENSN"/>
</dbReference>